<name>A0A563ELI2_9PSEU</name>
<evidence type="ECO:0000313" key="2">
    <source>
        <dbReference type="EMBL" id="TWP48092.1"/>
    </source>
</evidence>
<keyword evidence="1" id="KW-0732">Signal</keyword>
<protein>
    <submittedName>
        <fullName evidence="2">Uncharacterized protein</fullName>
    </submittedName>
</protein>
<keyword evidence="3" id="KW-1185">Reference proteome</keyword>
<dbReference type="RefSeq" id="WP_146356692.1">
    <property type="nucleotide sequence ID" value="NZ_VOBR01000022.1"/>
</dbReference>
<accession>A0A563ELI2</accession>
<feature type="signal peptide" evidence="1">
    <location>
        <begin position="1"/>
        <end position="25"/>
    </location>
</feature>
<comment type="caution">
    <text evidence="2">The sequence shown here is derived from an EMBL/GenBank/DDBJ whole genome shotgun (WGS) entry which is preliminary data.</text>
</comment>
<evidence type="ECO:0000313" key="3">
    <source>
        <dbReference type="Proteomes" id="UP000316639"/>
    </source>
</evidence>
<feature type="chain" id="PRO_5022102937" evidence="1">
    <location>
        <begin position="26"/>
        <end position="124"/>
    </location>
</feature>
<evidence type="ECO:0000256" key="1">
    <source>
        <dbReference type="SAM" id="SignalP"/>
    </source>
</evidence>
<proteinExistence type="predicted"/>
<dbReference type="AlphaFoldDB" id="A0A563ELI2"/>
<sequence length="124" mass="12710">MFAKIAAVTGAAAFALLTASSAASAAGPVTKVLVPGEQWCQTQYATFAARGDGSATNQGAKFKLQHNGSTVPGSGSVGLVSSWAHEVRSIYGNFPGYGYYSACATNNGTKNTTVTLRIRTDGEV</sequence>
<organism evidence="2 3">
    <name type="scientific">Lentzea tibetensis</name>
    <dbReference type="NCBI Taxonomy" id="2591470"/>
    <lineage>
        <taxon>Bacteria</taxon>
        <taxon>Bacillati</taxon>
        <taxon>Actinomycetota</taxon>
        <taxon>Actinomycetes</taxon>
        <taxon>Pseudonocardiales</taxon>
        <taxon>Pseudonocardiaceae</taxon>
        <taxon>Lentzea</taxon>
    </lineage>
</organism>
<dbReference type="EMBL" id="VOBR01000022">
    <property type="protein sequence ID" value="TWP48092.1"/>
    <property type="molecule type" value="Genomic_DNA"/>
</dbReference>
<dbReference type="Proteomes" id="UP000316639">
    <property type="component" value="Unassembled WGS sequence"/>
</dbReference>
<dbReference type="OrthoDB" id="4204167at2"/>
<reference evidence="2 3" key="1">
    <citation type="submission" date="2019-07" db="EMBL/GenBank/DDBJ databases">
        <title>Lentzea xizangensis sp. nov., isolated from Qinghai-Tibetan Plateau Soils.</title>
        <authorList>
            <person name="Huang J."/>
        </authorList>
    </citation>
    <scope>NUCLEOTIDE SEQUENCE [LARGE SCALE GENOMIC DNA]</scope>
    <source>
        <strain evidence="2 3">FXJ1.1311</strain>
    </source>
</reference>
<gene>
    <name evidence="2" type="ORF">FKR81_29360</name>
</gene>